<evidence type="ECO:0008006" key="3">
    <source>
        <dbReference type="Google" id="ProtNLM"/>
    </source>
</evidence>
<name>A0A1F4Y343_9BACT</name>
<accession>A0A1F4Y343</accession>
<organism evidence="1 2">
    <name type="scientific">Candidatus Adlerbacteria bacterium RIFCSPLOWO2_01_FULL_54_21b</name>
    <dbReference type="NCBI Taxonomy" id="1797245"/>
    <lineage>
        <taxon>Bacteria</taxon>
        <taxon>Candidatus Adleribacteriota</taxon>
    </lineage>
</organism>
<evidence type="ECO:0000313" key="1">
    <source>
        <dbReference type="EMBL" id="OGC87713.1"/>
    </source>
</evidence>
<dbReference type="STRING" id="1797245.A2949_00410"/>
<gene>
    <name evidence="1" type="ORF">A2949_00410</name>
</gene>
<dbReference type="EMBL" id="MEWZ01000001">
    <property type="protein sequence ID" value="OGC87713.1"/>
    <property type="molecule type" value="Genomic_DNA"/>
</dbReference>
<dbReference type="InterPro" id="IPR035093">
    <property type="entry name" value="RelE/ParE_toxin_dom_sf"/>
</dbReference>
<comment type="caution">
    <text evidence="1">The sequence shown here is derived from an EMBL/GenBank/DDBJ whole genome shotgun (WGS) entry which is preliminary data.</text>
</comment>
<reference evidence="1 2" key="1">
    <citation type="journal article" date="2016" name="Nat. Commun.">
        <title>Thousands of microbial genomes shed light on interconnected biogeochemical processes in an aquifer system.</title>
        <authorList>
            <person name="Anantharaman K."/>
            <person name="Brown C.T."/>
            <person name="Hug L.A."/>
            <person name="Sharon I."/>
            <person name="Castelle C.J."/>
            <person name="Probst A.J."/>
            <person name="Thomas B.C."/>
            <person name="Singh A."/>
            <person name="Wilkins M.J."/>
            <person name="Karaoz U."/>
            <person name="Brodie E.L."/>
            <person name="Williams K.H."/>
            <person name="Hubbard S.S."/>
            <person name="Banfield J.F."/>
        </authorList>
    </citation>
    <scope>NUCLEOTIDE SEQUENCE [LARGE SCALE GENOMIC DNA]</scope>
</reference>
<proteinExistence type="predicted"/>
<dbReference type="Proteomes" id="UP000178585">
    <property type="component" value="Unassembled WGS sequence"/>
</dbReference>
<evidence type="ECO:0000313" key="2">
    <source>
        <dbReference type="Proteomes" id="UP000178585"/>
    </source>
</evidence>
<protein>
    <recommendedName>
        <fullName evidence="3">Type II toxin-antitoxin system RelE/ParE family toxin</fullName>
    </recommendedName>
</protein>
<dbReference type="Gene3D" id="3.30.2310.20">
    <property type="entry name" value="RelE-like"/>
    <property type="match status" value="1"/>
</dbReference>
<dbReference type="AlphaFoldDB" id="A0A1F4Y343"/>
<sequence>MDWTISLSRQADKFLQQRHLPDEFAIEPVKRSIRKFSGETVAVNLKRLTGKWTGYYRARVGKIRVIFSIDFENRSVLIEVVDNRGSAYQ</sequence>
<dbReference type="SUPFAM" id="SSF143011">
    <property type="entry name" value="RelE-like"/>
    <property type="match status" value="1"/>
</dbReference>